<dbReference type="Pfam" id="PF13302">
    <property type="entry name" value="Acetyltransf_3"/>
    <property type="match status" value="1"/>
</dbReference>
<dbReference type="SUPFAM" id="SSF55729">
    <property type="entry name" value="Acyl-CoA N-acyltransferases (Nat)"/>
    <property type="match status" value="1"/>
</dbReference>
<accession>A0A0R1UAK4</accession>
<dbReference type="InterPro" id="IPR051531">
    <property type="entry name" value="N-acetyltransferase"/>
</dbReference>
<gene>
    <name evidence="2" type="ORF">FC43_GL001392</name>
</gene>
<dbReference type="GO" id="GO:0016747">
    <property type="term" value="F:acyltransferase activity, transferring groups other than amino-acyl groups"/>
    <property type="evidence" value="ECO:0007669"/>
    <property type="project" value="InterPro"/>
</dbReference>
<reference evidence="2 3" key="1">
    <citation type="journal article" date="2015" name="Genome Announc.">
        <title>Expanding the biotechnology potential of lactobacilli through comparative genomics of 213 strains and associated genera.</title>
        <authorList>
            <person name="Sun Z."/>
            <person name="Harris H.M."/>
            <person name="McCann A."/>
            <person name="Guo C."/>
            <person name="Argimon S."/>
            <person name="Zhang W."/>
            <person name="Yang X."/>
            <person name="Jeffery I.B."/>
            <person name="Cooney J.C."/>
            <person name="Kagawa T.F."/>
            <person name="Liu W."/>
            <person name="Song Y."/>
            <person name="Salvetti E."/>
            <person name="Wrobel A."/>
            <person name="Rasinkangas P."/>
            <person name="Parkhill J."/>
            <person name="Rea M.C."/>
            <person name="O'Sullivan O."/>
            <person name="Ritari J."/>
            <person name="Douillard F.P."/>
            <person name="Paul Ross R."/>
            <person name="Yang R."/>
            <person name="Briner A.E."/>
            <person name="Felis G.E."/>
            <person name="de Vos W.M."/>
            <person name="Barrangou R."/>
            <person name="Klaenhammer T.R."/>
            <person name="Caufield P.W."/>
            <person name="Cui Y."/>
            <person name="Zhang H."/>
            <person name="O'Toole P.W."/>
        </authorList>
    </citation>
    <scope>NUCLEOTIDE SEQUENCE [LARGE SCALE GENOMIC DNA]</scope>
    <source>
        <strain evidence="2 3">DSM 15946</strain>
    </source>
</reference>
<feature type="domain" description="N-acetyltransferase" evidence="1">
    <location>
        <begin position="9"/>
        <end position="150"/>
    </location>
</feature>
<comment type="caution">
    <text evidence="2">The sequence shown here is derived from an EMBL/GenBank/DDBJ whole genome shotgun (WGS) entry which is preliminary data.</text>
</comment>
<dbReference type="PROSITE" id="PS51186">
    <property type="entry name" value="GNAT"/>
    <property type="match status" value="1"/>
</dbReference>
<sequence length="150" mass="16485">MQNAQQAKLKGRWLAPADLAAVMALLADEALTQAAGLTLAPDPALRQWAVSNWLQERYLWGLWAGEQLVGMIATFPQAETEWALGYLLAPAWQGHGLMTAAVATFLRANPTLALVAEVTATNRASQRVLEHNGFQRQKQGAVFTYRRGRD</sequence>
<dbReference type="InterPro" id="IPR000182">
    <property type="entry name" value="GNAT_dom"/>
</dbReference>
<dbReference type="Proteomes" id="UP000050816">
    <property type="component" value="Unassembled WGS sequence"/>
</dbReference>
<dbReference type="RefSeq" id="WP_056954557.1">
    <property type="nucleotide sequence ID" value="NZ_AZFK01000030.1"/>
</dbReference>
<dbReference type="AlphaFoldDB" id="A0A0R1UAK4"/>
<dbReference type="PATRIC" id="fig|1423760.3.peg.1459"/>
<evidence type="ECO:0000259" key="1">
    <source>
        <dbReference type="PROSITE" id="PS51186"/>
    </source>
</evidence>
<dbReference type="PANTHER" id="PTHR43792">
    <property type="entry name" value="GNAT FAMILY, PUTATIVE (AFU_ORTHOLOGUE AFUA_3G00765)-RELATED-RELATED"/>
    <property type="match status" value="1"/>
</dbReference>
<name>A0A0R1UAK4_9LACO</name>
<dbReference type="Gene3D" id="3.40.630.30">
    <property type="match status" value="1"/>
</dbReference>
<organism evidence="2 3">
    <name type="scientific">Limosilactobacillus ingluviei DSM 15946</name>
    <dbReference type="NCBI Taxonomy" id="1423760"/>
    <lineage>
        <taxon>Bacteria</taxon>
        <taxon>Bacillati</taxon>
        <taxon>Bacillota</taxon>
        <taxon>Bacilli</taxon>
        <taxon>Lactobacillales</taxon>
        <taxon>Lactobacillaceae</taxon>
        <taxon>Limosilactobacillus</taxon>
    </lineage>
</organism>
<dbReference type="EMBL" id="AZFK01000030">
    <property type="protein sequence ID" value="KRL90383.1"/>
    <property type="molecule type" value="Genomic_DNA"/>
</dbReference>
<evidence type="ECO:0000313" key="3">
    <source>
        <dbReference type="Proteomes" id="UP000050816"/>
    </source>
</evidence>
<protein>
    <recommendedName>
        <fullName evidence="1">N-acetyltransferase domain-containing protein</fullName>
    </recommendedName>
</protein>
<evidence type="ECO:0000313" key="2">
    <source>
        <dbReference type="EMBL" id="KRL90383.1"/>
    </source>
</evidence>
<dbReference type="InterPro" id="IPR016181">
    <property type="entry name" value="Acyl_CoA_acyltransferase"/>
</dbReference>
<proteinExistence type="predicted"/>